<name>A0ABP7Y312_9ACTN</name>
<evidence type="ECO:0008006" key="3">
    <source>
        <dbReference type="Google" id="ProtNLM"/>
    </source>
</evidence>
<evidence type="ECO:0000313" key="1">
    <source>
        <dbReference type="EMBL" id="GAA4129730.1"/>
    </source>
</evidence>
<sequence>MPHEEGTFRLDLPSSRRIHAAVLAAHHTLAERVRFEAEALDARLRGAGGLDGYTERLRAQAEAPDHERALGRVVIDRLLAECRDRGRLRALKPADTMALLPRLNRNDFYVPILGSDGAEAGGVSWDHDEIAWTAEDAVPHARDLPIGRAFLAALVTTKWKAHTGGEIRTADGAVVVRYGTPPSS</sequence>
<accession>A0ABP7Y312</accession>
<dbReference type="EMBL" id="BAAAZH010000036">
    <property type="protein sequence ID" value="GAA4129730.1"/>
    <property type="molecule type" value="Genomic_DNA"/>
</dbReference>
<keyword evidence="2" id="KW-1185">Reference proteome</keyword>
<comment type="caution">
    <text evidence="1">The sequence shown here is derived from an EMBL/GenBank/DDBJ whole genome shotgun (WGS) entry which is preliminary data.</text>
</comment>
<organism evidence="1 2">
    <name type="scientific">Nocardioides fonticola</name>
    <dbReference type="NCBI Taxonomy" id="450363"/>
    <lineage>
        <taxon>Bacteria</taxon>
        <taxon>Bacillati</taxon>
        <taxon>Actinomycetota</taxon>
        <taxon>Actinomycetes</taxon>
        <taxon>Propionibacteriales</taxon>
        <taxon>Nocardioidaceae</taxon>
        <taxon>Nocardioides</taxon>
    </lineage>
</organism>
<evidence type="ECO:0000313" key="2">
    <source>
        <dbReference type="Proteomes" id="UP001501495"/>
    </source>
</evidence>
<protein>
    <recommendedName>
        <fullName evidence="3">Histidine kinase</fullName>
    </recommendedName>
</protein>
<proteinExistence type="predicted"/>
<reference evidence="2" key="1">
    <citation type="journal article" date="2019" name="Int. J. Syst. Evol. Microbiol.">
        <title>The Global Catalogue of Microorganisms (GCM) 10K type strain sequencing project: providing services to taxonomists for standard genome sequencing and annotation.</title>
        <authorList>
            <consortium name="The Broad Institute Genomics Platform"/>
            <consortium name="The Broad Institute Genome Sequencing Center for Infectious Disease"/>
            <person name="Wu L."/>
            <person name="Ma J."/>
        </authorList>
    </citation>
    <scope>NUCLEOTIDE SEQUENCE [LARGE SCALE GENOMIC DNA]</scope>
    <source>
        <strain evidence="2">JCM 16703</strain>
    </source>
</reference>
<dbReference type="RefSeq" id="WP_344735556.1">
    <property type="nucleotide sequence ID" value="NZ_BAAAZH010000036.1"/>
</dbReference>
<gene>
    <name evidence="1" type="ORF">GCM10022215_42590</name>
</gene>
<dbReference type="Proteomes" id="UP001501495">
    <property type="component" value="Unassembled WGS sequence"/>
</dbReference>